<evidence type="ECO:0000256" key="4">
    <source>
        <dbReference type="ARBA" id="ARBA00022695"/>
    </source>
</evidence>
<evidence type="ECO:0000256" key="7">
    <source>
        <dbReference type="ARBA" id="ARBA00022840"/>
    </source>
</evidence>
<proteinExistence type="inferred from homology"/>
<evidence type="ECO:0000313" key="12">
    <source>
        <dbReference type="Proteomes" id="UP001431693"/>
    </source>
</evidence>
<accession>A0ABT6ZLD5</accession>
<keyword evidence="12" id="KW-1185">Reference proteome</keyword>
<dbReference type="SUPFAM" id="SSF81301">
    <property type="entry name" value="Nucleotidyltransferase"/>
    <property type="match status" value="1"/>
</dbReference>
<protein>
    <submittedName>
        <fullName evidence="11">Nucleotidyltransferase domain-containing protein</fullName>
    </submittedName>
</protein>
<keyword evidence="7" id="KW-0067">ATP-binding</keyword>
<dbReference type="RefSeq" id="WP_283712975.1">
    <property type="nucleotide sequence ID" value="NZ_JASJEW010000002.1"/>
</dbReference>
<dbReference type="InterPro" id="IPR002934">
    <property type="entry name" value="Polymerase_NTP_transf_dom"/>
</dbReference>
<evidence type="ECO:0000256" key="3">
    <source>
        <dbReference type="ARBA" id="ARBA00022679"/>
    </source>
</evidence>
<dbReference type="PANTHER" id="PTHR33571">
    <property type="entry name" value="SSL8005 PROTEIN"/>
    <property type="match status" value="1"/>
</dbReference>
<name>A0ABT6ZLD5_9ACTN</name>
<reference evidence="11" key="1">
    <citation type="submission" date="2023-05" db="EMBL/GenBank/DDBJ databases">
        <title>[olsenella] sp. nov., isolated from a pig farm feces dump.</title>
        <authorList>
            <person name="Chang Y.-H."/>
        </authorList>
    </citation>
    <scope>NUCLEOTIDE SEQUENCE</scope>
    <source>
        <strain evidence="11">YH-ols2217</strain>
    </source>
</reference>
<evidence type="ECO:0000256" key="2">
    <source>
        <dbReference type="ARBA" id="ARBA00022649"/>
    </source>
</evidence>
<evidence type="ECO:0000256" key="1">
    <source>
        <dbReference type="ARBA" id="ARBA00001946"/>
    </source>
</evidence>
<organism evidence="11 12">
    <name type="scientific">Kribbibacterium absianum</name>
    <dbReference type="NCBI Taxonomy" id="3044210"/>
    <lineage>
        <taxon>Bacteria</taxon>
        <taxon>Bacillati</taxon>
        <taxon>Actinomycetota</taxon>
        <taxon>Coriobacteriia</taxon>
        <taxon>Coriobacteriales</taxon>
        <taxon>Kribbibacteriaceae</taxon>
        <taxon>Kribbibacterium</taxon>
    </lineage>
</organism>
<comment type="cofactor">
    <cofactor evidence="1">
        <name>Mg(2+)</name>
        <dbReference type="ChEBI" id="CHEBI:18420"/>
    </cofactor>
</comment>
<keyword evidence="5" id="KW-0479">Metal-binding</keyword>
<dbReference type="EMBL" id="JASJEX010000003">
    <property type="protein sequence ID" value="MDJ1129854.1"/>
    <property type="molecule type" value="Genomic_DNA"/>
</dbReference>
<keyword evidence="4" id="KW-0548">Nucleotidyltransferase</keyword>
<dbReference type="InterPro" id="IPR052038">
    <property type="entry name" value="Type-VII_TA_antitoxin"/>
</dbReference>
<keyword evidence="8" id="KW-0460">Magnesium</keyword>
<dbReference type="Gene3D" id="3.30.460.10">
    <property type="entry name" value="Beta Polymerase, domain 2"/>
    <property type="match status" value="1"/>
</dbReference>
<dbReference type="PANTHER" id="PTHR33571:SF14">
    <property type="entry name" value="PROTEIN ADENYLYLTRANSFERASE MJ0435-RELATED"/>
    <property type="match status" value="1"/>
</dbReference>
<evidence type="ECO:0000256" key="8">
    <source>
        <dbReference type="ARBA" id="ARBA00022842"/>
    </source>
</evidence>
<gene>
    <name evidence="11" type="ORF">QJ043_07165</name>
</gene>
<evidence type="ECO:0000259" key="10">
    <source>
        <dbReference type="Pfam" id="PF01909"/>
    </source>
</evidence>
<evidence type="ECO:0000256" key="9">
    <source>
        <dbReference type="ARBA" id="ARBA00038276"/>
    </source>
</evidence>
<dbReference type="Pfam" id="PF01909">
    <property type="entry name" value="NTP_transf_2"/>
    <property type="match status" value="1"/>
</dbReference>
<sequence>MVTIEQIQDAVAEAAPSHNVRAAWLFGSYARGEADEQSDVDIAVEGGPGFSLFDALFLEEALEGALNVPCDVSNPRAFKPRVRRGFDADKRVLYEAH</sequence>
<evidence type="ECO:0000313" key="11">
    <source>
        <dbReference type="EMBL" id="MDJ1129854.1"/>
    </source>
</evidence>
<feature type="domain" description="Polymerase nucleotidyl transferase" evidence="10">
    <location>
        <begin position="5"/>
        <end position="86"/>
    </location>
</feature>
<evidence type="ECO:0000256" key="6">
    <source>
        <dbReference type="ARBA" id="ARBA00022741"/>
    </source>
</evidence>
<comment type="caution">
    <text evidence="11">The sequence shown here is derived from an EMBL/GenBank/DDBJ whole genome shotgun (WGS) entry which is preliminary data.</text>
</comment>
<dbReference type="InterPro" id="IPR043519">
    <property type="entry name" value="NT_sf"/>
</dbReference>
<dbReference type="CDD" id="cd05403">
    <property type="entry name" value="NT_KNTase_like"/>
    <property type="match status" value="1"/>
</dbReference>
<keyword evidence="2" id="KW-1277">Toxin-antitoxin system</keyword>
<keyword evidence="3" id="KW-0808">Transferase</keyword>
<dbReference type="Proteomes" id="UP001431693">
    <property type="component" value="Unassembled WGS sequence"/>
</dbReference>
<keyword evidence="6" id="KW-0547">Nucleotide-binding</keyword>
<comment type="similarity">
    <text evidence="9">Belongs to the MntA antitoxin family.</text>
</comment>
<evidence type="ECO:0000256" key="5">
    <source>
        <dbReference type="ARBA" id="ARBA00022723"/>
    </source>
</evidence>